<keyword evidence="1 5" id="KW-0489">Methyltransferase</keyword>
<keyword evidence="7" id="KW-1185">Reference proteome</keyword>
<gene>
    <name evidence="5 6" type="primary">rlmH</name>
    <name evidence="6" type="ORF">ACFQ14_09005</name>
</gene>
<evidence type="ECO:0000256" key="1">
    <source>
        <dbReference type="ARBA" id="ARBA00022603"/>
    </source>
</evidence>
<keyword evidence="3 5" id="KW-0949">S-adenosyl-L-methionine</keyword>
<dbReference type="PIRSF" id="PIRSF004505">
    <property type="entry name" value="MT_bac"/>
    <property type="match status" value="1"/>
</dbReference>
<dbReference type="SUPFAM" id="SSF75217">
    <property type="entry name" value="alpha/beta knot"/>
    <property type="match status" value="1"/>
</dbReference>
<dbReference type="InterPro" id="IPR029028">
    <property type="entry name" value="Alpha/beta_knot_MTases"/>
</dbReference>
<dbReference type="Gene3D" id="3.40.1280.10">
    <property type="match status" value="1"/>
</dbReference>
<keyword evidence="5" id="KW-0963">Cytoplasm</keyword>
<dbReference type="Proteomes" id="UP001597101">
    <property type="component" value="Unassembled WGS sequence"/>
</dbReference>
<comment type="catalytic activity">
    <reaction evidence="5">
        <text>pseudouridine(1915) in 23S rRNA + S-adenosyl-L-methionine = N(3)-methylpseudouridine(1915) in 23S rRNA + S-adenosyl-L-homocysteine + H(+)</text>
        <dbReference type="Rhea" id="RHEA:42752"/>
        <dbReference type="Rhea" id="RHEA-COMP:10221"/>
        <dbReference type="Rhea" id="RHEA-COMP:10222"/>
        <dbReference type="ChEBI" id="CHEBI:15378"/>
        <dbReference type="ChEBI" id="CHEBI:57856"/>
        <dbReference type="ChEBI" id="CHEBI:59789"/>
        <dbReference type="ChEBI" id="CHEBI:65314"/>
        <dbReference type="ChEBI" id="CHEBI:74486"/>
        <dbReference type="EC" id="2.1.1.177"/>
    </reaction>
</comment>
<dbReference type="EC" id="2.1.1.177" evidence="5"/>
<feature type="binding site" evidence="5">
    <location>
        <position position="107"/>
    </location>
    <ligand>
        <name>S-adenosyl-L-methionine</name>
        <dbReference type="ChEBI" id="CHEBI:59789"/>
    </ligand>
</feature>
<evidence type="ECO:0000313" key="7">
    <source>
        <dbReference type="Proteomes" id="UP001597101"/>
    </source>
</evidence>
<evidence type="ECO:0000256" key="5">
    <source>
        <dbReference type="HAMAP-Rule" id="MF_00658"/>
    </source>
</evidence>
<comment type="similarity">
    <text evidence="4 5">Belongs to the RNA methyltransferase RlmH family.</text>
</comment>
<sequence length="159" mass="17334">MRLIIAAIGRVKTGPEQDLIARYTDRLIKTGKAIGITALETIELPESRASAADQRKREEAEALLARLGDAAMIVFDERGKSPDSRTFAAHIQTALDNGKPALAFVIGGPDGLDEAIRARASHVVAFGKLTMPHQIVRLLVAEQAYRATTILTNHPYHRD</sequence>
<comment type="subunit">
    <text evidence="5">Homodimer.</text>
</comment>
<dbReference type="HAMAP" id="MF_00658">
    <property type="entry name" value="23SrRNA_methyltr_H"/>
    <property type="match status" value="1"/>
</dbReference>
<feature type="binding site" evidence="5">
    <location>
        <begin position="126"/>
        <end position="131"/>
    </location>
    <ligand>
        <name>S-adenosyl-L-methionine</name>
        <dbReference type="ChEBI" id="CHEBI:59789"/>
    </ligand>
</feature>
<dbReference type="EMBL" id="JBHTJV010000009">
    <property type="protein sequence ID" value="MFD0916543.1"/>
    <property type="molecule type" value="Genomic_DNA"/>
</dbReference>
<dbReference type="PANTHER" id="PTHR33603">
    <property type="entry name" value="METHYLTRANSFERASE"/>
    <property type="match status" value="1"/>
</dbReference>
<evidence type="ECO:0000256" key="4">
    <source>
        <dbReference type="ARBA" id="ARBA00038303"/>
    </source>
</evidence>
<dbReference type="NCBIfam" id="NF000989">
    <property type="entry name" value="PRK00103.2-3"/>
    <property type="match status" value="1"/>
</dbReference>
<reference evidence="7" key="1">
    <citation type="journal article" date="2019" name="Int. J. Syst. Evol. Microbiol.">
        <title>The Global Catalogue of Microorganisms (GCM) 10K type strain sequencing project: providing services to taxonomists for standard genome sequencing and annotation.</title>
        <authorList>
            <consortium name="The Broad Institute Genomics Platform"/>
            <consortium name="The Broad Institute Genome Sequencing Center for Infectious Disease"/>
            <person name="Wu L."/>
            <person name="Ma J."/>
        </authorList>
    </citation>
    <scope>NUCLEOTIDE SEQUENCE [LARGE SCALE GENOMIC DNA]</scope>
    <source>
        <strain evidence="7">CCUG 60023</strain>
    </source>
</reference>
<evidence type="ECO:0000256" key="3">
    <source>
        <dbReference type="ARBA" id="ARBA00022691"/>
    </source>
</evidence>
<comment type="function">
    <text evidence="5">Specifically methylates the pseudouridine at position 1915 (m3Psi1915) in 23S rRNA.</text>
</comment>
<proteinExistence type="inferred from homology"/>
<dbReference type="InterPro" id="IPR003742">
    <property type="entry name" value="RlmH-like"/>
</dbReference>
<comment type="caution">
    <text evidence="6">The sequence shown here is derived from an EMBL/GenBank/DDBJ whole genome shotgun (WGS) entry which is preliminary data.</text>
</comment>
<dbReference type="Pfam" id="PF02590">
    <property type="entry name" value="SPOUT_MTase"/>
    <property type="match status" value="1"/>
</dbReference>
<dbReference type="CDD" id="cd18081">
    <property type="entry name" value="RlmH-like"/>
    <property type="match status" value="1"/>
</dbReference>
<evidence type="ECO:0000256" key="2">
    <source>
        <dbReference type="ARBA" id="ARBA00022679"/>
    </source>
</evidence>
<protein>
    <recommendedName>
        <fullName evidence="5">Ribosomal RNA large subunit methyltransferase H</fullName>
        <ecNumber evidence="5">2.1.1.177</ecNumber>
    </recommendedName>
    <alternativeName>
        <fullName evidence="5">23S rRNA (pseudouridine1915-N3)-methyltransferase</fullName>
    </alternativeName>
    <alternativeName>
        <fullName evidence="5">23S rRNA m3Psi1915 methyltransferase</fullName>
    </alternativeName>
    <alternativeName>
        <fullName evidence="5">rRNA (pseudouridine-N3-)-methyltransferase RlmH</fullName>
    </alternativeName>
</protein>
<keyword evidence="5" id="KW-0698">rRNA processing</keyword>
<name>A0ABW3FFN3_9HYPH</name>
<dbReference type="RefSeq" id="WP_377212403.1">
    <property type="nucleotide sequence ID" value="NZ_JBHTJV010000009.1"/>
</dbReference>
<dbReference type="InterPro" id="IPR029026">
    <property type="entry name" value="tRNA_m1G_MTases_N"/>
</dbReference>
<comment type="subcellular location">
    <subcellularLocation>
        <location evidence="5">Cytoplasm</location>
    </subcellularLocation>
</comment>
<keyword evidence="2 5" id="KW-0808">Transferase</keyword>
<accession>A0ABW3FFN3</accession>
<evidence type="ECO:0000313" key="6">
    <source>
        <dbReference type="EMBL" id="MFD0916543.1"/>
    </source>
</evidence>
<comment type="caution">
    <text evidence="5">Lacks conserved residue(s) required for the propagation of feature annotation.</text>
</comment>
<organism evidence="6 7">
    <name type="scientific">Pseudahrensia aquimaris</name>
    <dbReference type="NCBI Taxonomy" id="744461"/>
    <lineage>
        <taxon>Bacteria</taxon>
        <taxon>Pseudomonadati</taxon>
        <taxon>Pseudomonadota</taxon>
        <taxon>Alphaproteobacteria</taxon>
        <taxon>Hyphomicrobiales</taxon>
        <taxon>Ahrensiaceae</taxon>
        <taxon>Pseudahrensia</taxon>
    </lineage>
</organism>
<dbReference type="PANTHER" id="PTHR33603:SF1">
    <property type="entry name" value="RIBOSOMAL RNA LARGE SUBUNIT METHYLTRANSFERASE H"/>
    <property type="match status" value="1"/>
</dbReference>